<organism evidence="14 15">
    <name type="scientific">Tardiphaga robiniae</name>
    <dbReference type="NCBI Taxonomy" id="943830"/>
    <lineage>
        <taxon>Bacteria</taxon>
        <taxon>Pseudomonadati</taxon>
        <taxon>Pseudomonadota</taxon>
        <taxon>Alphaproteobacteria</taxon>
        <taxon>Hyphomicrobiales</taxon>
        <taxon>Nitrobacteraceae</taxon>
        <taxon>Tardiphaga</taxon>
    </lineage>
</organism>
<evidence type="ECO:0000256" key="6">
    <source>
        <dbReference type="ARBA" id="ARBA00022691"/>
    </source>
</evidence>
<dbReference type="Pfam" id="PF02547">
    <property type="entry name" value="Queuosine_synth"/>
    <property type="match status" value="1"/>
</dbReference>
<evidence type="ECO:0000256" key="4">
    <source>
        <dbReference type="ARBA" id="ARBA00022490"/>
    </source>
</evidence>
<dbReference type="Gene3D" id="2.40.10.240">
    <property type="entry name" value="QueA-like"/>
    <property type="match status" value="1"/>
</dbReference>
<proteinExistence type="inferred from homology"/>
<dbReference type="KEGG" id="trb:HB776_07190"/>
<dbReference type="Gene3D" id="3.40.1780.10">
    <property type="entry name" value="QueA-like"/>
    <property type="match status" value="1"/>
</dbReference>
<gene>
    <name evidence="13 14" type="primary">queA</name>
    <name evidence="14" type="ORF">HB776_07190</name>
</gene>
<dbReference type="InterPro" id="IPR042119">
    <property type="entry name" value="QueA_dom2"/>
</dbReference>
<keyword evidence="5 13" id="KW-0808">Transferase</keyword>
<keyword evidence="14" id="KW-0413">Isomerase</keyword>
<dbReference type="EMBL" id="CP050292">
    <property type="protein sequence ID" value="QND71052.1"/>
    <property type="molecule type" value="Genomic_DNA"/>
</dbReference>
<keyword evidence="14" id="KW-0328">Glycosyltransferase</keyword>
<evidence type="ECO:0000256" key="8">
    <source>
        <dbReference type="ARBA" id="ARBA00052751"/>
    </source>
</evidence>
<evidence type="ECO:0000256" key="1">
    <source>
        <dbReference type="ARBA" id="ARBA00004496"/>
    </source>
</evidence>
<dbReference type="InterPro" id="IPR003699">
    <property type="entry name" value="QueA"/>
</dbReference>
<evidence type="ECO:0000256" key="12">
    <source>
        <dbReference type="ARBA" id="ARBA00076160"/>
    </source>
</evidence>
<comment type="similarity">
    <text evidence="9 13">Belongs to the QueA family.</text>
</comment>
<evidence type="ECO:0000256" key="13">
    <source>
        <dbReference type="HAMAP-Rule" id="MF_00113"/>
    </source>
</evidence>
<comment type="pathway">
    <text evidence="2 13">tRNA modification; tRNA-queuosine biosynthesis.</text>
</comment>
<dbReference type="PANTHER" id="PTHR30307">
    <property type="entry name" value="S-ADENOSYLMETHIONINE:TRNA RIBOSYLTRANSFERASE-ISOMERASE"/>
    <property type="match status" value="1"/>
</dbReference>
<evidence type="ECO:0000256" key="11">
    <source>
        <dbReference type="ARBA" id="ARBA00069325"/>
    </source>
</evidence>
<dbReference type="GO" id="GO:0005737">
    <property type="term" value="C:cytoplasm"/>
    <property type="evidence" value="ECO:0007669"/>
    <property type="project" value="UniProtKB-SubCell"/>
</dbReference>
<accession>A0A7G6TWC0</accession>
<dbReference type="NCBIfam" id="NF001140">
    <property type="entry name" value="PRK00147.1"/>
    <property type="match status" value="1"/>
</dbReference>
<dbReference type="UniPathway" id="UPA00392"/>
<comment type="function">
    <text evidence="13">Transfers and isomerizes the ribose moiety from AdoMet to the 7-aminomethyl group of 7-deazaguanine (preQ1-tRNA) to give epoxyqueuosine (oQ-tRNA).</text>
</comment>
<evidence type="ECO:0000256" key="3">
    <source>
        <dbReference type="ARBA" id="ARBA00011245"/>
    </source>
</evidence>
<dbReference type="InterPro" id="IPR042118">
    <property type="entry name" value="QueA_dom1"/>
</dbReference>
<dbReference type="EC" id="2.4.99.17" evidence="10 13"/>
<comment type="subcellular location">
    <subcellularLocation>
        <location evidence="1 13">Cytoplasm</location>
    </subcellularLocation>
</comment>
<comment type="subunit">
    <text evidence="3 13">Monomer.</text>
</comment>
<evidence type="ECO:0000256" key="5">
    <source>
        <dbReference type="ARBA" id="ARBA00022679"/>
    </source>
</evidence>
<dbReference type="Proteomes" id="UP000515291">
    <property type="component" value="Chromosome"/>
</dbReference>
<dbReference type="AlphaFoldDB" id="A0A7G6TWC0"/>
<evidence type="ECO:0000313" key="15">
    <source>
        <dbReference type="Proteomes" id="UP000515291"/>
    </source>
</evidence>
<keyword evidence="7 13" id="KW-0671">Queuosine biosynthesis</keyword>
<dbReference type="NCBIfam" id="TIGR00113">
    <property type="entry name" value="queA"/>
    <property type="match status" value="1"/>
</dbReference>
<dbReference type="GO" id="GO:0008616">
    <property type="term" value="P:tRNA queuosine(34) biosynthetic process"/>
    <property type="evidence" value="ECO:0007669"/>
    <property type="project" value="UniProtKB-UniRule"/>
</dbReference>
<dbReference type="GO" id="GO:0051075">
    <property type="term" value="F:S-adenosylmethionine:tRNA ribosyltransferase-isomerase activity"/>
    <property type="evidence" value="ECO:0007669"/>
    <property type="project" value="UniProtKB-EC"/>
</dbReference>
<protein>
    <recommendedName>
        <fullName evidence="11 13">S-adenosylmethionine:tRNA ribosyltransferase-isomerase</fullName>
        <ecNumber evidence="10 13">2.4.99.17</ecNumber>
    </recommendedName>
    <alternativeName>
        <fullName evidence="12 13">Queuosine biosynthesis protein QueA</fullName>
    </alternativeName>
</protein>
<dbReference type="HAMAP" id="MF_00113">
    <property type="entry name" value="QueA"/>
    <property type="match status" value="1"/>
</dbReference>
<keyword evidence="6 13" id="KW-0949">S-adenosyl-L-methionine</keyword>
<name>A0A7G6TWC0_9BRAD</name>
<dbReference type="PANTHER" id="PTHR30307:SF0">
    <property type="entry name" value="S-ADENOSYLMETHIONINE:TRNA RIBOSYLTRANSFERASE-ISOMERASE"/>
    <property type="match status" value="1"/>
</dbReference>
<dbReference type="SUPFAM" id="SSF111337">
    <property type="entry name" value="QueA-like"/>
    <property type="match status" value="1"/>
</dbReference>
<dbReference type="FunFam" id="3.40.1780.10:FF:000001">
    <property type="entry name" value="S-adenosylmethionine:tRNA ribosyltransferase-isomerase"/>
    <property type="match status" value="1"/>
</dbReference>
<sequence length="360" mass="38945">MRTDIFDFELPAENIALRPASPRDAARLLVVQPGIGVQDHVVSDLPTWLKPGDQLVVNDTRVISAQLSGRRIGRDTEPKIDATLIKRLDGSRWQALVRPAKKLTEGDTVRFGNEGRVCLLGHLDAQVEHKGDAGEIIFSFSFHGPALDQAIAELGAPPLPPYIAGKRAPDERDTADYQTMFAANDGAVAAPTAGLHFTPALEAALKARGVGLHRITLHVGAGTFLPVKVDDTAEHKMHAEWGTISRATADALNAAHAAGGRVVAVGTTSMRLLESATSEDGVIHPFADETAIFITPGYRFRAVDIMLTNFHLPRSTLFMLVSAFAGMDTMKQAYAHAIATGYRFYSYGDASLLFRDTRNQ</sequence>
<evidence type="ECO:0000256" key="9">
    <source>
        <dbReference type="ARBA" id="ARBA00061210"/>
    </source>
</evidence>
<reference evidence="15" key="1">
    <citation type="journal article" date="2020" name="Mol. Plant Microbe">
        <title>Rhizobial microsymbionts of the narrowly endemic Oxytropis species growing in Kamchatka are characterized by significant genetic diversity and possess a set of genes that are associated with T3SS and T6SS secretion systems and can affect the development of symbiosis.</title>
        <authorList>
            <person name="Safronova V."/>
            <person name="Guro P."/>
            <person name="Sazanova A."/>
            <person name="Kuznetsova I."/>
            <person name="Belimov A."/>
            <person name="Yakubov V."/>
            <person name="Chirak E."/>
            <person name="Afonin A."/>
            <person name="Gogolev Y."/>
            <person name="Andronov E."/>
            <person name="Tikhonovich I."/>
        </authorList>
    </citation>
    <scope>NUCLEOTIDE SEQUENCE [LARGE SCALE GENOMIC DNA]</scope>
    <source>
        <strain evidence="15">581</strain>
    </source>
</reference>
<comment type="catalytic activity">
    <reaction evidence="8 13">
        <text>7-aminomethyl-7-carbaguanosine(34) in tRNA + S-adenosyl-L-methionine = epoxyqueuosine(34) in tRNA + adenine + L-methionine + 2 H(+)</text>
        <dbReference type="Rhea" id="RHEA:32155"/>
        <dbReference type="Rhea" id="RHEA-COMP:10342"/>
        <dbReference type="Rhea" id="RHEA-COMP:18582"/>
        <dbReference type="ChEBI" id="CHEBI:15378"/>
        <dbReference type="ChEBI" id="CHEBI:16708"/>
        <dbReference type="ChEBI" id="CHEBI:57844"/>
        <dbReference type="ChEBI" id="CHEBI:59789"/>
        <dbReference type="ChEBI" id="CHEBI:82833"/>
        <dbReference type="ChEBI" id="CHEBI:194443"/>
        <dbReference type="EC" id="2.4.99.17"/>
    </reaction>
</comment>
<evidence type="ECO:0000256" key="10">
    <source>
        <dbReference type="ARBA" id="ARBA00066503"/>
    </source>
</evidence>
<dbReference type="InterPro" id="IPR036100">
    <property type="entry name" value="QueA_sf"/>
</dbReference>
<evidence type="ECO:0000313" key="14">
    <source>
        <dbReference type="EMBL" id="QND71052.1"/>
    </source>
</evidence>
<keyword evidence="4 13" id="KW-0963">Cytoplasm</keyword>
<dbReference type="RefSeq" id="WP_120289861.1">
    <property type="nucleotide sequence ID" value="NZ_CP050292.1"/>
</dbReference>
<evidence type="ECO:0000256" key="2">
    <source>
        <dbReference type="ARBA" id="ARBA00004691"/>
    </source>
</evidence>
<evidence type="ECO:0000256" key="7">
    <source>
        <dbReference type="ARBA" id="ARBA00022785"/>
    </source>
</evidence>